<feature type="transmembrane region" description="Helical" evidence="1">
    <location>
        <begin position="53"/>
        <end position="71"/>
    </location>
</feature>
<keyword evidence="3" id="KW-1185">Reference proteome</keyword>
<dbReference type="EMBL" id="CP049889">
    <property type="protein sequence ID" value="QIK52214.1"/>
    <property type="molecule type" value="Genomic_DNA"/>
</dbReference>
<proteinExistence type="predicted"/>
<protein>
    <submittedName>
        <fullName evidence="2">Uncharacterized protein</fullName>
    </submittedName>
</protein>
<keyword evidence="1" id="KW-1133">Transmembrane helix</keyword>
<sequence length="104" mass="12447">MKRKLKRLYRNYWNIAVPVVLGYIGITPTHYHTGKKVWKSKPLRKTRTRTKRWIRKYLKYVAAALLVYYFIKNPEDFQIMTNHLVSVLMEAYNRVAGFIVQNLG</sequence>
<dbReference type="RefSeq" id="WP_166063279.1">
    <property type="nucleotide sequence ID" value="NZ_CP049889.1"/>
</dbReference>
<feature type="transmembrane region" description="Helical" evidence="1">
    <location>
        <begin position="12"/>
        <end position="32"/>
    </location>
</feature>
<evidence type="ECO:0000313" key="3">
    <source>
        <dbReference type="Proteomes" id="UP000501830"/>
    </source>
</evidence>
<organism evidence="2 3">
    <name type="scientific">Jeotgalibaca porci</name>
    <dbReference type="NCBI Taxonomy" id="1868793"/>
    <lineage>
        <taxon>Bacteria</taxon>
        <taxon>Bacillati</taxon>
        <taxon>Bacillota</taxon>
        <taxon>Bacilli</taxon>
        <taxon>Lactobacillales</taxon>
        <taxon>Carnobacteriaceae</taxon>
        <taxon>Jeotgalibaca</taxon>
    </lineage>
</organism>
<reference evidence="2 3" key="1">
    <citation type="journal article" date="2017" name="Int. J. Syst. Evol. Microbiol.">
        <title>Jeotgalibaca porci sp. nov. and Jeotgalibaca arthritidis sp. nov., isolated from pigs, and emended description of the genus Jeotgalibaca.</title>
        <authorList>
            <person name="Zamora L."/>
            <person name="Perez-Sancho M."/>
            <person name="Dominguez L."/>
            <person name="Fernandez-Garayzabal J.F."/>
            <person name="Vela A.I."/>
        </authorList>
    </citation>
    <scope>NUCLEOTIDE SEQUENCE [LARGE SCALE GENOMIC DNA]</scope>
    <source>
        <strain evidence="2 3">CCUG 69148</strain>
    </source>
</reference>
<evidence type="ECO:0000256" key="1">
    <source>
        <dbReference type="SAM" id="Phobius"/>
    </source>
</evidence>
<dbReference type="GeneID" id="94553477"/>
<dbReference type="Proteomes" id="UP000501830">
    <property type="component" value="Chromosome"/>
</dbReference>
<gene>
    <name evidence="2" type="ORF">G7058_09290</name>
</gene>
<dbReference type="KEGG" id="jpo:G7058_09290"/>
<keyword evidence="1" id="KW-0812">Transmembrane</keyword>
<keyword evidence="1" id="KW-0472">Membrane</keyword>
<name>A0A6G7WIV9_9LACT</name>
<accession>A0A6G7WIV9</accession>
<dbReference type="AlphaFoldDB" id="A0A6G7WIV9"/>
<evidence type="ECO:0000313" key="2">
    <source>
        <dbReference type="EMBL" id="QIK52214.1"/>
    </source>
</evidence>